<protein>
    <recommendedName>
        <fullName evidence="6">Hydrophobin</fullName>
    </recommendedName>
</protein>
<dbReference type="InterPro" id="IPR001338">
    <property type="entry name" value="Class_I_Hydrophobin"/>
</dbReference>
<comment type="caution">
    <text evidence="8">The sequence shown here is derived from an EMBL/GenBank/DDBJ whole genome shotgun (WGS) entry which is preliminary data.</text>
</comment>
<feature type="compositionally biased region" description="Polar residues" evidence="7">
    <location>
        <begin position="176"/>
        <end position="187"/>
    </location>
</feature>
<keyword evidence="9" id="KW-1185">Reference proteome</keyword>
<evidence type="ECO:0000256" key="5">
    <source>
        <dbReference type="ARBA" id="ARBA00023157"/>
    </source>
</evidence>
<dbReference type="RefSeq" id="XP_036637027.1">
    <property type="nucleotide sequence ID" value="XM_036771182.1"/>
</dbReference>
<dbReference type="AlphaFoldDB" id="A0A8H7A3Y8"/>
<organism evidence="8 9">
    <name type="scientific">Pleurotus ostreatus</name>
    <name type="common">Oyster mushroom</name>
    <name type="synonym">White-rot fungus</name>
    <dbReference type="NCBI Taxonomy" id="5322"/>
    <lineage>
        <taxon>Eukaryota</taxon>
        <taxon>Fungi</taxon>
        <taxon>Dikarya</taxon>
        <taxon>Basidiomycota</taxon>
        <taxon>Agaricomycotina</taxon>
        <taxon>Agaricomycetes</taxon>
        <taxon>Agaricomycetidae</taxon>
        <taxon>Agaricales</taxon>
        <taxon>Pleurotineae</taxon>
        <taxon>Pleurotaceae</taxon>
        <taxon>Pleurotus</taxon>
    </lineage>
</organism>
<reference evidence="8" key="1">
    <citation type="submission" date="2019-07" db="EMBL/GenBank/DDBJ databases">
        <authorList>
            <person name="Palmer J.M."/>
        </authorList>
    </citation>
    <scope>NUCLEOTIDE SEQUENCE</scope>
    <source>
        <strain evidence="8">PC9</strain>
    </source>
</reference>
<feature type="chain" id="PRO_5034969616" description="Hydrophobin" evidence="6">
    <location>
        <begin position="21"/>
        <end position="220"/>
    </location>
</feature>
<comment type="similarity">
    <text evidence="2 6">Belongs to the fungal hydrophobin family.</text>
</comment>
<evidence type="ECO:0000256" key="7">
    <source>
        <dbReference type="SAM" id="MobiDB-lite"/>
    </source>
</evidence>
<evidence type="ECO:0000256" key="6">
    <source>
        <dbReference type="RuleBase" id="RU365009"/>
    </source>
</evidence>
<name>A0A8H7A3Y8_PLEOS</name>
<sequence>MFSFKSAIFVAIALAALTAATPTASMARRNTPASSCSTSSLACFQNSGTAKDAGIASLIATLGIDVGDIDGLIGATCSPITGIGAGGCIMHALLSGPAIRFHGWAPDGEFRPFLDAVPSFAKLKLRSLRKASAGTRFKKKEEIQDSLVRARLPTAGAAMVPGISSRLVPPFRRTPATPSSGPRNGTELSPRLLLSTTYLSERALGDLESGHAFSKCAESA</sequence>
<evidence type="ECO:0000313" key="9">
    <source>
        <dbReference type="Proteomes" id="UP000623687"/>
    </source>
</evidence>
<evidence type="ECO:0000256" key="2">
    <source>
        <dbReference type="ARBA" id="ARBA00010446"/>
    </source>
</evidence>
<keyword evidence="6" id="KW-0732">Signal</keyword>
<feature type="region of interest" description="Disordered" evidence="7">
    <location>
        <begin position="168"/>
        <end position="188"/>
    </location>
</feature>
<dbReference type="VEuPathDB" id="FungiDB:PC9H_001532"/>
<keyword evidence="4 6" id="KW-0964">Secreted</keyword>
<evidence type="ECO:0000313" key="8">
    <source>
        <dbReference type="EMBL" id="KAF7441183.1"/>
    </source>
</evidence>
<dbReference type="CDD" id="cd23507">
    <property type="entry name" value="hydrophobin_I"/>
    <property type="match status" value="1"/>
</dbReference>
<dbReference type="GeneID" id="59371373"/>
<keyword evidence="5 6" id="KW-1015">Disulfide bond</keyword>
<keyword evidence="3 6" id="KW-0134">Cell wall</keyword>
<dbReference type="GO" id="GO:0005199">
    <property type="term" value="F:structural constituent of cell wall"/>
    <property type="evidence" value="ECO:0007669"/>
    <property type="project" value="InterPro"/>
</dbReference>
<proteinExistence type="inferred from homology"/>
<evidence type="ECO:0000256" key="4">
    <source>
        <dbReference type="ARBA" id="ARBA00022525"/>
    </source>
</evidence>
<accession>A0A8H7A3Y8</accession>
<dbReference type="GO" id="GO:0009277">
    <property type="term" value="C:fungal-type cell wall"/>
    <property type="evidence" value="ECO:0007669"/>
    <property type="project" value="InterPro"/>
</dbReference>
<gene>
    <name evidence="8" type="ORF">PC9H_001532</name>
</gene>
<dbReference type="Proteomes" id="UP000623687">
    <property type="component" value="Unassembled WGS sequence"/>
</dbReference>
<evidence type="ECO:0000256" key="3">
    <source>
        <dbReference type="ARBA" id="ARBA00022512"/>
    </source>
</evidence>
<evidence type="ECO:0000256" key="1">
    <source>
        <dbReference type="ARBA" id="ARBA00004191"/>
    </source>
</evidence>
<comment type="subcellular location">
    <subcellularLocation>
        <location evidence="1 6">Secreted</location>
        <location evidence="1 6">Cell wall</location>
    </subcellularLocation>
</comment>
<dbReference type="EMBL" id="JACETU010000001">
    <property type="protein sequence ID" value="KAF7441183.1"/>
    <property type="molecule type" value="Genomic_DNA"/>
</dbReference>
<dbReference type="Pfam" id="PF01185">
    <property type="entry name" value="Hydrophobin"/>
    <property type="match status" value="1"/>
</dbReference>
<feature type="signal peptide" evidence="6">
    <location>
        <begin position="1"/>
        <end position="20"/>
    </location>
</feature>